<dbReference type="EMBL" id="ML120389">
    <property type="protein sequence ID" value="RPA99240.1"/>
    <property type="molecule type" value="Genomic_DNA"/>
</dbReference>
<sequence length="164" mass="18384">MCTPGKYLVSHLIHAGLSSIEFVSHSIHPSIWQQTPRYTTQLKSAIHNPIYLSLLKYASKSASFILPQGPLYMPQNLHAKKNSNQLIKNSRNCRHCHRYTYSSDHRPPSRESRSLSGASRVPAEPPPSCPRYRILETEGGDAAMYHTRLRSFGTAGGTELVPGW</sequence>
<gene>
    <name evidence="2" type="ORF">L873DRAFT_1807151</name>
</gene>
<feature type="compositionally biased region" description="Basic and acidic residues" evidence="1">
    <location>
        <begin position="103"/>
        <end position="113"/>
    </location>
</feature>
<evidence type="ECO:0000313" key="2">
    <source>
        <dbReference type="EMBL" id="RPA99240.1"/>
    </source>
</evidence>
<accession>A0A3N4JSX2</accession>
<reference evidence="2 3" key="1">
    <citation type="journal article" date="2018" name="Nat. Ecol. Evol.">
        <title>Pezizomycetes genomes reveal the molecular basis of ectomycorrhizal truffle lifestyle.</title>
        <authorList>
            <person name="Murat C."/>
            <person name="Payen T."/>
            <person name="Noel B."/>
            <person name="Kuo A."/>
            <person name="Morin E."/>
            <person name="Chen J."/>
            <person name="Kohler A."/>
            <person name="Krizsan K."/>
            <person name="Balestrini R."/>
            <person name="Da Silva C."/>
            <person name="Montanini B."/>
            <person name="Hainaut M."/>
            <person name="Levati E."/>
            <person name="Barry K.W."/>
            <person name="Belfiori B."/>
            <person name="Cichocki N."/>
            <person name="Clum A."/>
            <person name="Dockter R.B."/>
            <person name="Fauchery L."/>
            <person name="Guy J."/>
            <person name="Iotti M."/>
            <person name="Le Tacon F."/>
            <person name="Lindquist E.A."/>
            <person name="Lipzen A."/>
            <person name="Malagnac F."/>
            <person name="Mello A."/>
            <person name="Molinier V."/>
            <person name="Miyauchi S."/>
            <person name="Poulain J."/>
            <person name="Riccioni C."/>
            <person name="Rubini A."/>
            <person name="Sitrit Y."/>
            <person name="Splivallo R."/>
            <person name="Traeger S."/>
            <person name="Wang M."/>
            <person name="Zifcakova L."/>
            <person name="Wipf D."/>
            <person name="Zambonelli A."/>
            <person name="Paolocci F."/>
            <person name="Nowrousian M."/>
            <person name="Ottonello S."/>
            <person name="Baldrian P."/>
            <person name="Spatafora J.W."/>
            <person name="Henrissat B."/>
            <person name="Nagy L.G."/>
            <person name="Aury J.M."/>
            <person name="Wincker P."/>
            <person name="Grigoriev I.V."/>
            <person name="Bonfante P."/>
            <person name="Martin F.M."/>
        </authorList>
    </citation>
    <scope>NUCLEOTIDE SEQUENCE [LARGE SCALE GENOMIC DNA]</scope>
    <source>
        <strain evidence="2 3">120613-1</strain>
    </source>
</reference>
<keyword evidence="3" id="KW-1185">Reference proteome</keyword>
<feature type="region of interest" description="Disordered" evidence="1">
    <location>
        <begin position="99"/>
        <end position="131"/>
    </location>
</feature>
<dbReference type="Proteomes" id="UP000276215">
    <property type="component" value="Unassembled WGS sequence"/>
</dbReference>
<dbReference type="AlphaFoldDB" id="A0A3N4JSX2"/>
<evidence type="ECO:0000256" key="1">
    <source>
        <dbReference type="SAM" id="MobiDB-lite"/>
    </source>
</evidence>
<protein>
    <submittedName>
        <fullName evidence="2">Uncharacterized protein</fullName>
    </submittedName>
</protein>
<name>A0A3N4JSX2_9PEZI</name>
<evidence type="ECO:0000313" key="3">
    <source>
        <dbReference type="Proteomes" id="UP000276215"/>
    </source>
</evidence>
<proteinExistence type="predicted"/>
<organism evidence="2 3">
    <name type="scientific">Choiromyces venosus 120613-1</name>
    <dbReference type="NCBI Taxonomy" id="1336337"/>
    <lineage>
        <taxon>Eukaryota</taxon>
        <taxon>Fungi</taxon>
        <taxon>Dikarya</taxon>
        <taxon>Ascomycota</taxon>
        <taxon>Pezizomycotina</taxon>
        <taxon>Pezizomycetes</taxon>
        <taxon>Pezizales</taxon>
        <taxon>Tuberaceae</taxon>
        <taxon>Choiromyces</taxon>
    </lineage>
</organism>